<evidence type="ECO:0000313" key="3">
    <source>
        <dbReference type="Proteomes" id="UP001165074"/>
    </source>
</evidence>
<name>A0A9W6VX81_9ACTN</name>
<evidence type="ECO:0000256" key="1">
    <source>
        <dbReference type="SAM" id="Phobius"/>
    </source>
</evidence>
<proteinExistence type="predicted"/>
<keyword evidence="3" id="KW-1185">Reference proteome</keyword>
<dbReference type="AlphaFoldDB" id="A0A9W6VX81"/>
<protein>
    <submittedName>
        <fullName evidence="2">Uncharacterized protein</fullName>
    </submittedName>
</protein>
<keyword evidence="1" id="KW-0472">Membrane</keyword>
<gene>
    <name evidence="2" type="ORF">Airi02_015150</name>
</gene>
<dbReference type="EMBL" id="BSTK01000002">
    <property type="protein sequence ID" value="GLY83585.1"/>
    <property type="molecule type" value="Genomic_DNA"/>
</dbReference>
<keyword evidence="1" id="KW-0812">Transmembrane</keyword>
<dbReference type="RefSeq" id="WP_285568074.1">
    <property type="nucleotide sequence ID" value="NZ_BSTK01000002.1"/>
</dbReference>
<comment type="caution">
    <text evidence="2">The sequence shown here is derived from an EMBL/GenBank/DDBJ whole genome shotgun (WGS) entry which is preliminary data.</text>
</comment>
<accession>A0A9W6VX81</accession>
<keyword evidence="1" id="KW-1133">Transmembrane helix</keyword>
<evidence type="ECO:0000313" key="2">
    <source>
        <dbReference type="EMBL" id="GLY83585.1"/>
    </source>
</evidence>
<dbReference type="Proteomes" id="UP001165074">
    <property type="component" value="Unassembled WGS sequence"/>
</dbReference>
<organism evidence="2 3">
    <name type="scientific">Actinoallomurus iriomotensis</name>
    <dbReference type="NCBI Taxonomy" id="478107"/>
    <lineage>
        <taxon>Bacteria</taxon>
        <taxon>Bacillati</taxon>
        <taxon>Actinomycetota</taxon>
        <taxon>Actinomycetes</taxon>
        <taxon>Streptosporangiales</taxon>
        <taxon>Thermomonosporaceae</taxon>
        <taxon>Actinoallomurus</taxon>
    </lineage>
</organism>
<feature type="transmembrane region" description="Helical" evidence="1">
    <location>
        <begin position="22"/>
        <end position="43"/>
    </location>
</feature>
<sequence>MDPTEHVAAGTGGRRRTPNRRLLIRLSVPALALVTLASAFVLLRPTPAHAAASVECANASLTTATLSATFPQPEGVTWTAGGKLGSCTDVSVGKGTKVKGGSWKASGRATGSCTAADVTGSATFTWNLADGGTATSTTGVESGTVAASSVGVSLGSIDSGKFHGASIVVAGFEPTIASILSRCPIEPNDIVGSKGTLSIIG</sequence>
<reference evidence="2" key="1">
    <citation type="submission" date="2023-03" db="EMBL/GenBank/DDBJ databases">
        <title>Actinoallomurus iriomotensis NBRC 103684.</title>
        <authorList>
            <person name="Ichikawa N."/>
            <person name="Sato H."/>
            <person name="Tonouchi N."/>
        </authorList>
    </citation>
    <scope>NUCLEOTIDE SEQUENCE</scope>
    <source>
        <strain evidence="2">NBRC 103684</strain>
    </source>
</reference>